<evidence type="ECO:0000256" key="4">
    <source>
        <dbReference type="ARBA" id="ARBA00022989"/>
    </source>
</evidence>
<evidence type="ECO:0000313" key="8">
    <source>
        <dbReference type="EMBL" id="MBE9117454.1"/>
    </source>
</evidence>
<keyword evidence="4 6" id="KW-1133">Transmembrane helix</keyword>
<evidence type="ECO:0000256" key="1">
    <source>
        <dbReference type="ARBA" id="ARBA00004651"/>
    </source>
</evidence>
<dbReference type="InterPro" id="IPR032816">
    <property type="entry name" value="VTT_dom"/>
</dbReference>
<protein>
    <recommendedName>
        <fullName evidence="6">TVP38/TMEM64 family membrane protein</fullName>
    </recommendedName>
</protein>
<proteinExistence type="inferred from homology"/>
<sequence>MANGKRGKFIKFGIIAVVVAVVVIAAKMFGVVDQINATLRNILQWIDSLGTWGPVAFIAIYILAAVFLISGAVLTLGAGALFGVIKGSILVSIASTLGATLAFIIGRYFARGWVSKQIENQPKFNAIDKAVAGEGWKIVGLTRLSPIFPFVFLNYAFGVTKVSLKDYALASWIGMMPGTVMYVYIGALIGDIATIGAGERTKTPLEWGLYIVGLIATVVVTVYVTKIAKKALDNQLKDEAESNPNFSGEDEVASL</sequence>
<feature type="transmembrane region" description="Helical" evidence="6">
    <location>
        <begin position="52"/>
        <end position="82"/>
    </location>
</feature>
<evidence type="ECO:0000259" key="7">
    <source>
        <dbReference type="Pfam" id="PF09335"/>
    </source>
</evidence>
<comment type="subcellular location">
    <subcellularLocation>
        <location evidence="1 6">Cell membrane</location>
        <topology evidence="1 6">Multi-pass membrane protein</topology>
    </subcellularLocation>
</comment>
<dbReference type="Pfam" id="PF09335">
    <property type="entry name" value="VTT_dom"/>
    <property type="match status" value="1"/>
</dbReference>
<dbReference type="PANTHER" id="PTHR12677">
    <property type="entry name" value="GOLGI APPARATUS MEMBRANE PROTEIN TVP38-RELATED"/>
    <property type="match status" value="1"/>
</dbReference>
<dbReference type="PANTHER" id="PTHR12677:SF59">
    <property type="entry name" value="GOLGI APPARATUS MEMBRANE PROTEIN TVP38-RELATED"/>
    <property type="match status" value="1"/>
</dbReference>
<feature type="domain" description="VTT" evidence="7">
    <location>
        <begin position="71"/>
        <end position="187"/>
    </location>
</feature>
<comment type="caution">
    <text evidence="8">The sequence shown here is derived from an EMBL/GenBank/DDBJ whole genome shotgun (WGS) entry which is preliminary data.</text>
</comment>
<keyword evidence="5 6" id="KW-0472">Membrane</keyword>
<dbReference type="RefSeq" id="WP_194030543.1">
    <property type="nucleotide sequence ID" value="NZ_JADEWZ010000025.1"/>
</dbReference>
<keyword evidence="2 6" id="KW-1003">Cell membrane</keyword>
<dbReference type="AlphaFoldDB" id="A0A8J7J492"/>
<evidence type="ECO:0000256" key="5">
    <source>
        <dbReference type="ARBA" id="ARBA00023136"/>
    </source>
</evidence>
<comment type="similarity">
    <text evidence="6">Belongs to the TVP38/TMEM64 family.</text>
</comment>
<evidence type="ECO:0000313" key="9">
    <source>
        <dbReference type="Proteomes" id="UP000654482"/>
    </source>
</evidence>
<organism evidence="8 9">
    <name type="scientific">Lusitaniella coriacea LEGE 07157</name>
    <dbReference type="NCBI Taxonomy" id="945747"/>
    <lineage>
        <taxon>Bacteria</taxon>
        <taxon>Bacillati</taxon>
        <taxon>Cyanobacteriota</taxon>
        <taxon>Cyanophyceae</taxon>
        <taxon>Spirulinales</taxon>
        <taxon>Lusitaniellaceae</taxon>
        <taxon>Lusitaniella</taxon>
    </lineage>
</organism>
<dbReference type="EMBL" id="JADEWZ010000025">
    <property type="protein sequence ID" value="MBE9117454.1"/>
    <property type="molecule type" value="Genomic_DNA"/>
</dbReference>
<feature type="transmembrane region" description="Helical" evidence="6">
    <location>
        <begin position="89"/>
        <end position="110"/>
    </location>
</feature>
<evidence type="ECO:0000256" key="2">
    <source>
        <dbReference type="ARBA" id="ARBA00022475"/>
    </source>
</evidence>
<feature type="transmembrane region" description="Helical" evidence="6">
    <location>
        <begin position="169"/>
        <end position="195"/>
    </location>
</feature>
<evidence type="ECO:0000256" key="6">
    <source>
        <dbReference type="RuleBase" id="RU366058"/>
    </source>
</evidence>
<feature type="transmembrane region" description="Helical" evidence="6">
    <location>
        <begin position="138"/>
        <end position="157"/>
    </location>
</feature>
<keyword evidence="9" id="KW-1185">Reference proteome</keyword>
<dbReference type="Proteomes" id="UP000654482">
    <property type="component" value="Unassembled WGS sequence"/>
</dbReference>
<evidence type="ECO:0000256" key="3">
    <source>
        <dbReference type="ARBA" id="ARBA00022692"/>
    </source>
</evidence>
<dbReference type="GO" id="GO:0005886">
    <property type="term" value="C:plasma membrane"/>
    <property type="evidence" value="ECO:0007669"/>
    <property type="project" value="UniProtKB-SubCell"/>
</dbReference>
<keyword evidence="3 6" id="KW-0812">Transmembrane</keyword>
<dbReference type="InterPro" id="IPR015414">
    <property type="entry name" value="TMEM64"/>
</dbReference>
<accession>A0A8J7J492</accession>
<feature type="transmembrane region" description="Helical" evidence="6">
    <location>
        <begin position="207"/>
        <end position="225"/>
    </location>
</feature>
<gene>
    <name evidence="8" type="ORF">IQ249_16255</name>
</gene>
<feature type="transmembrane region" description="Helical" evidence="6">
    <location>
        <begin position="12"/>
        <end position="32"/>
    </location>
</feature>
<name>A0A8J7J492_9CYAN</name>
<reference evidence="8" key="1">
    <citation type="submission" date="2020-10" db="EMBL/GenBank/DDBJ databases">
        <authorList>
            <person name="Castelo-Branco R."/>
            <person name="Eusebio N."/>
            <person name="Adriana R."/>
            <person name="Vieira A."/>
            <person name="Brugerolle De Fraissinette N."/>
            <person name="Rezende De Castro R."/>
            <person name="Schneider M.P."/>
            <person name="Vasconcelos V."/>
            <person name="Leao P.N."/>
        </authorList>
    </citation>
    <scope>NUCLEOTIDE SEQUENCE</scope>
    <source>
        <strain evidence="8">LEGE 07157</strain>
    </source>
</reference>